<dbReference type="Proteomes" id="UP000828390">
    <property type="component" value="Unassembled WGS sequence"/>
</dbReference>
<evidence type="ECO:0000313" key="1">
    <source>
        <dbReference type="EMBL" id="KAH3700957.1"/>
    </source>
</evidence>
<name>A0A9D3YHT1_DREPO</name>
<organism evidence="1 2">
    <name type="scientific">Dreissena polymorpha</name>
    <name type="common">Zebra mussel</name>
    <name type="synonym">Mytilus polymorpha</name>
    <dbReference type="NCBI Taxonomy" id="45954"/>
    <lineage>
        <taxon>Eukaryota</taxon>
        <taxon>Metazoa</taxon>
        <taxon>Spiralia</taxon>
        <taxon>Lophotrochozoa</taxon>
        <taxon>Mollusca</taxon>
        <taxon>Bivalvia</taxon>
        <taxon>Autobranchia</taxon>
        <taxon>Heteroconchia</taxon>
        <taxon>Euheterodonta</taxon>
        <taxon>Imparidentia</taxon>
        <taxon>Neoheterodontei</taxon>
        <taxon>Myida</taxon>
        <taxon>Dreissenoidea</taxon>
        <taxon>Dreissenidae</taxon>
        <taxon>Dreissena</taxon>
    </lineage>
</organism>
<accession>A0A9D3YHT1</accession>
<reference evidence="1" key="1">
    <citation type="journal article" date="2019" name="bioRxiv">
        <title>The Genome of the Zebra Mussel, Dreissena polymorpha: A Resource for Invasive Species Research.</title>
        <authorList>
            <person name="McCartney M.A."/>
            <person name="Auch B."/>
            <person name="Kono T."/>
            <person name="Mallez S."/>
            <person name="Zhang Y."/>
            <person name="Obille A."/>
            <person name="Becker A."/>
            <person name="Abrahante J.E."/>
            <person name="Garbe J."/>
            <person name="Badalamenti J.P."/>
            <person name="Herman A."/>
            <person name="Mangelson H."/>
            <person name="Liachko I."/>
            <person name="Sullivan S."/>
            <person name="Sone E.D."/>
            <person name="Koren S."/>
            <person name="Silverstein K.A.T."/>
            <person name="Beckman K.B."/>
            <person name="Gohl D.M."/>
        </authorList>
    </citation>
    <scope>NUCLEOTIDE SEQUENCE</scope>
    <source>
        <strain evidence="1">Duluth1</strain>
        <tissue evidence="1">Whole animal</tissue>
    </source>
</reference>
<protein>
    <submittedName>
        <fullName evidence="1">Uncharacterized protein</fullName>
    </submittedName>
</protein>
<comment type="caution">
    <text evidence="1">The sequence shown here is derived from an EMBL/GenBank/DDBJ whole genome shotgun (WGS) entry which is preliminary data.</text>
</comment>
<dbReference type="AlphaFoldDB" id="A0A9D3YHT1"/>
<reference evidence="1" key="2">
    <citation type="submission" date="2020-11" db="EMBL/GenBank/DDBJ databases">
        <authorList>
            <person name="McCartney M.A."/>
            <person name="Auch B."/>
            <person name="Kono T."/>
            <person name="Mallez S."/>
            <person name="Becker A."/>
            <person name="Gohl D.M."/>
            <person name="Silverstein K.A.T."/>
            <person name="Koren S."/>
            <person name="Bechman K.B."/>
            <person name="Herman A."/>
            <person name="Abrahante J.E."/>
            <person name="Garbe J."/>
        </authorList>
    </citation>
    <scope>NUCLEOTIDE SEQUENCE</scope>
    <source>
        <strain evidence="1">Duluth1</strain>
        <tissue evidence="1">Whole animal</tissue>
    </source>
</reference>
<sequence length="53" mass="5911">MTQVGESLMEASLPTHLLSIKATTKVGTWNVRTTMYETGKAAQAATEMKRYYN</sequence>
<keyword evidence="2" id="KW-1185">Reference proteome</keyword>
<proteinExistence type="predicted"/>
<dbReference type="EMBL" id="JAIWYP010000015">
    <property type="protein sequence ID" value="KAH3700957.1"/>
    <property type="molecule type" value="Genomic_DNA"/>
</dbReference>
<gene>
    <name evidence="1" type="ORF">DPMN_075939</name>
</gene>
<evidence type="ECO:0000313" key="2">
    <source>
        <dbReference type="Proteomes" id="UP000828390"/>
    </source>
</evidence>